<sequence>MASSRNLSTYLSLKEQQYYLARRGYESIATRDWGPPGLRTGAGRGSVIDAAESRKGKKRVLRARRVREARGRRDETKQRESLELEVKLKRAPLQVHSWAGVLGWA</sequence>
<evidence type="ECO:0000313" key="1">
    <source>
        <dbReference type="EMBL" id="CAD6270783.1"/>
    </source>
</evidence>
<organism evidence="1 2">
    <name type="scientific">Miscanthus lutarioriparius</name>
    <dbReference type="NCBI Taxonomy" id="422564"/>
    <lineage>
        <taxon>Eukaryota</taxon>
        <taxon>Viridiplantae</taxon>
        <taxon>Streptophyta</taxon>
        <taxon>Embryophyta</taxon>
        <taxon>Tracheophyta</taxon>
        <taxon>Spermatophyta</taxon>
        <taxon>Magnoliopsida</taxon>
        <taxon>Liliopsida</taxon>
        <taxon>Poales</taxon>
        <taxon>Poaceae</taxon>
        <taxon>PACMAD clade</taxon>
        <taxon>Panicoideae</taxon>
        <taxon>Andropogonodae</taxon>
        <taxon>Andropogoneae</taxon>
        <taxon>Saccharinae</taxon>
        <taxon>Miscanthus</taxon>
    </lineage>
</organism>
<reference evidence="1" key="1">
    <citation type="submission" date="2020-10" db="EMBL/GenBank/DDBJ databases">
        <authorList>
            <person name="Han B."/>
            <person name="Lu T."/>
            <person name="Zhao Q."/>
            <person name="Huang X."/>
            <person name="Zhao Y."/>
        </authorList>
    </citation>
    <scope>NUCLEOTIDE SEQUENCE</scope>
</reference>
<gene>
    <name evidence="1" type="ORF">NCGR_LOCUS54075</name>
</gene>
<evidence type="ECO:0000313" key="2">
    <source>
        <dbReference type="Proteomes" id="UP000604825"/>
    </source>
</evidence>
<protein>
    <submittedName>
        <fullName evidence="1">Uncharacterized protein</fullName>
    </submittedName>
</protein>
<accession>A0A811RLV8</accession>
<dbReference type="Proteomes" id="UP000604825">
    <property type="component" value="Unassembled WGS sequence"/>
</dbReference>
<name>A0A811RLV8_9POAL</name>
<proteinExistence type="predicted"/>
<comment type="caution">
    <text evidence="1">The sequence shown here is derived from an EMBL/GenBank/DDBJ whole genome shotgun (WGS) entry which is preliminary data.</text>
</comment>
<keyword evidence="2" id="KW-1185">Reference proteome</keyword>
<dbReference type="EMBL" id="CAJGYO010000015">
    <property type="protein sequence ID" value="CAD6270783.1"/>
    <property type="molecule type" value="Genomic_DNA"/>
</dbReference>
<dbReference type="AlphaFoldDB" id="A0A811RLV8"/>